<name>A0A858RCM9_9PROT</name>
<dbReference type="EMBL" id="CP051775">
    <property type="protein sequence ID" value="QJE74676.1"/>
    <property type="molecule type" value="Genomic_DNA"/>
</dbReference>
<keyword evidence="2" id="KW-1185">Reference proteome</keyword>
<proteinExistence type="predicted"/>
<dbReference type="AlphaFoldDB" id="A0A858RCM9"/>
<organism evidence="1 2">
    <name type="scientific">Aerophototrophica crusticola</name>
    <dbReference type="NCBI Taxonomy" id="1709002"/>
    <lineage>
        <taxon>Bacteria</taxon>
        <taxon>Pseudomonadati</taxon>
        <taxon>Pseudomonadota</taxon>
        <taxon>Alphaproteobacteria</taxon>
        <taxon>Rhodospirillales</taxon>
        <taxon>Rhodospirillaceae</taxon>
        <taxon>Aerophototrophica</taxon>
    </lineage>
</organism>
<evidence type="ECO:0000313" key="2">
    <source>
        <dbReference type="Proteomes" id="UP000501891"/>
    </source>
</evidence>
<accession>A0A858RCM9</accession>
<dbReference type="KEGG" id="acru:HHL28_17860"/>
<protein>
    <submittedName>
        <fullName evidence="1">Uncharacterized protein</fullName>
    </submittedName>
</protein>
<dbReference type="Proteomes" id="UP000501891">
    <property type="component" value="Chromosome"/>
</dbReference>
<reference evidence="1" key="1">
    <citation type="submission" date="2020-04" db="EMBL/GenBank/DDBJ databases">
        <title>A desert anoxygenic phototrophic bacterium fixes CO2 using RubisCO under aerobic conditions.</title>
        <authorList>
            <person name="Tang K."/>
        </authorList>
    </citation>
    <scope>NUCLEOTIDE SEQUENCE [LARGE SCALE GENOMIC DNA]</scope>
    <source>
        <strain evidence="1">MIMtkB3</strain>
    </source>
</reference>
<gene>
    <name evidence="1" type="ORF">HHL28_17860</name>
</gene>
<evidence type="ECO:0000313" key="1">
    <source>
        <dbReference type="EMBL" id="QJE74676.1"/>
    </source>
</evidence>
<sequence>MTGFPRHLHWFPVLLLLVLVGGGAWAMGVGYGVGLNDGEDGVDRRKDPATGCAAMDSGIRALLAPGNTAYSEPVKAQLLDGLLLNYRNLECGITKRTALLLDLVKAGATAPAPGTGSP</sequence>